<evidence type="ECO:0000313" key="2">
    <source>
        <dbReference type="EMBL" id="KAK1740216.1"/>
    </source>
</evidence>
<proteinExistence type="predicted"/>
<feature type="compositionally biased region" description="Acidic residues" evidence="1">
    <location>
        <begin position="207"/>
        <end position="219"/>
    </location>
</feature>
<feature type="compositionally biased region" description="Basic and acidic residues" evidence="1">
    <location>
        <begin position="184"/>
        <end position="206"/>
    </location>
</feature>
<accession>A0AAD9DAE9</accession>
<evidence type="ECO:0000313" key="3">
    <source>
        <dbReference type="Proteomes" id="UP001224775"/>
    </source>
</evidence>
<reference evidence="2" key="1">
    <citation type="submission" date="2023-06" db="EMBL/GenBank/DDBJ databases">
        <title>Survivors Of The Sea: Transcriptome response of Skeletonema marinoi to long-term dormancy.</title>
        <authorList>
            <person name="Pinder M.I.M."/>
            <person name="Kourtchenko O."/>
            <person name="Robertson E.K."/>
            <person name="Larsson T."/>
            <person name="Maumus F."/>
            <person name="Osuna-Cruz C.M."/>
            <person name="Vancaester E."/>
            <person name="Stenow R."/>
            <person name="Vandepoele K."/>
            <person name="Ploug H."/>
            <person name="Bruchert V."/>
            <person name="Godhe A."/>
            <person name="Topel M."/>
        </authorList>
    </citation>
    <scope>NUCLEOTIDE SEQUENCE</scope>
    <source>
        <strain evidence="2">R05AC</strain>
    </source>
</reference>
<feature type="compositionally biased region" description="Acidic residues" evidence="1">
    <location>
        <begin position="168"/>
        <end position="177"/>
    </location>
</feature>
<organism evidence="2 3">
    <name type="scientific">Skeletonema marinoi</name>
    <dbReference type="NCBI Taxonomy" id="267567"/>
    <lineage>
        <taxon>Eukaryota</taxon>
        <taxon>Sar</taxon>
        <taxon>Stramenopiles</taxon>
        <taxon>Ochrophyta</taxon>
        <taxon>Bacillariophyta</taxon>
        <taxon>Coscinodiscophyceae</taxon>
        <taxon>Thalassiosirophycidae</taxon>
        <taxon>Thalassiosirales</taxon>
        <taxon>Skeletonemataceae</taxon>
        <taxon>Skeletonema</taxon>
        <taxon>Skeletonema marinoi-dohrnii complex</taxon>
    </lineage>
</organism>
<dbReference type="EMBL" id="JATAAI010000016">
    <property type="protein sequence ID" value="KAK1740216.1"/>
    <property type="molecule type" value="Genomic_DNA"/>
</dbReference>
<sequence>MFSNNYDPFDDFFGPSHFGTFSSPYEQRRRQELARRQKMEAERRRKAEFERRKLMELERAKEERRRELEMMRRQQQMMKEEEMRRKKLAQAQQQRRSTYSPGSIVLGPDGNLYRVISPTADDEQLRRGEERSPVDKKRFSASDESKDNSDEQMIHPEEESDPFHEESDSSESEECSIDDVCASHSHEDHFYDALDTHTDPATHTEVEVEDVPDEEDEELKELHSISRNRSPSPGQWMEPIE</sequence>
<dbReference type="Proteomes" id="UP001224775">
    <property type="component" value="Unassembled WGS sequence"/>
</dbReference>
<feature type="compositionally biased region" description="Basic and acidic residues" evidence="1">
    <location>
        <begin position="63"/>
        <end position="84"/>
    </location>
</feature>
<keyword evidence="3" id="KW-1185">Reference proteome</keyword>
<dbReference type="AlphaFoldDB" id="A0AAD9DAE9"/>
<protein>
    <submittedName>
        <fullName evidence="2">Uncharacterized protein</fullName>
    </submittedName>
</protein>
<feature type="compositionally biased region" description="Basic and acidic residues" evidence="1">
    <location>
        <begin position="123"/>
        <end position="167"/>
    </location>
</feature>
<feature type="compositionally biased region" description="Basic and acidic residues" evidence="1">
    <location>
        <begin position="26"/>
        <end position="47"/>
    </location>
</feature>
<feature type="region of interest" description="Disordered" evidence="1">
    <location>
        <begin position="63"/>
        <end position="241"/>
    </location>
</feature>
<gene>
    <name evidence="2" type="ORF">QTG54_009166</name>
</gene>
<evidence type="ECO:0000256" key="1">
    <source>
        <dbReference type="SAM" id="MobiDB-lite"/>
    </source>
</evidence>
<name>A0AAD9DAE9_9STRA</name>
<comment type="caution">
    <text evidence="2">The sequence shown here is derived from an EMBL/GenBank/DDBJ whole genome shotgun (WGS) entry which is preliminary data.</text>
</comment>
<feature type="region of interest" description="Disordered" evidence="1">
    <location>
        <begin position="17"/>
        <end position="47"/>
    </location>
</feature>